<dbReference type="RefSeq" id="WP_189399026.1">
    <property type="nucleotide sequence ID" value="NZ_BMXA01000002.1"/>
</dbReference>
<comment type="caution">
    <text evidence="3">The sequence shown here is derived from an EMBL/GenBank/DDBJ whole genome shotgun (WGS) entry which is preliminary data.</text>
</comment>
<dbReference type="InterPro" id="IPR036116">
    <property type="entry name" value="FN3_sf"/>
</dbReference>
<evidence type="ECO:0000313" key="3">
    <source>
        <dbReference type="EMBL" id="GHA03542.1"/>
    </source>
</evidence>
<evidence type="ECO:0000313" key="4">
    <source>
        <dbReference type="Proteomes" id="UP000614811"/>
    </source>
</evidence>
<accession>A0A918RL10</accession>
<feature type="domain" description="Fibronectin type-III" evidence="2">
    <location>
        <begin position="81"/>
        <end position="174"/>
    </location>
</feature>
<proteinExistence type="predicted"/>
<feature type="signal peptide" evidence="1">
    <location>
        <begin position="1"/>
        <end position="26"/>
    </location>
</feature>
<feature type="chain" id="PRO_5036988943" description="Fibronectin type-III domain-containing protein" evidence="1">
    <location>
        <begin position="27"/>
        <end position="702"/>
    </location>
</feature>
<dbReference type="PROSITE" id="PS50853">
    <property type="entry name" value="FN3"/>
    <property type="match status" value="1"/>
</dbReference>
<organism evidence="3 4">
    <name type="scientific">Arenicella chitinivorans</name>
    <dbReference type="NCBI Taxonomy" id="1329800"/>
    <lineage>
        <taxon>Bacteria</taxon>
        <taxon>Pseudomonadati</taxon>
        <taxon>Pseudomonadota</taxon>
        <taxon>Gammaproteobacteria</taxon>
        <taxon>Arenicellales</taxon>
        <taxon>Arenicellaceae</taxon>
        <taxon>Arenicella</taxon>
    </lineage>
</organism>
<evidence type="ECO:0000256" key="1">
    <source>
        <dbReference type="SAM" id="SignalP"/>
    </source>
</evidence>
<dbReference type="SUPFAM" id="SSF49265">
    <property type="entry name" value="Fibronectin type III"/>
    <property type="match status" value="1"/>
</dbReference>
<sequence length="702" mass="77362">MKQSKLYLAIPIAAAFSLASIGTLHASETDTRATLTPSASPQLIPIDCIEPLQKSPGANVDRAVIPIDECDPGGGGGPYRAPSTPTSISYAPYTNSNALRVSWSASNGYGFPVQYELYESKNGGSWSRVYNGYGTSSYLSNRGQGKYRYRVRAKNTGYTGSYRTGSGYTLVNPRSTNNLYAKYPSAMSAMDQKNAQYFQANNRVKKSSLARAKMAGQGTVSGRTTSSDGRFYLGDGYDLIRGTLKETCLDVNHANFTITKTPPLQPSTFSIDYVNDNRHLAELLEVSQSAEVGFNSDDFTLGLSGEKERYLKSATDETIVRFVVKVKNRREFWKLNTPANAIYPELVNQVLSPNDDQAKADFRERCGDNYINSVNLGSALYLVFHFDSKKYSYEERESAKAELGATIGDFFSASGAAGSSSSLTETLDRLDVKINADQVGGPAGLAASITPANVMTKYNQFVQDTTSANWAAVDHSTNNYQRPTIYNAYTHQQIFADYRGNQGPLAQMKRWLDISVQHKERCDPWAVFGQTTPTACRTGEAEISIAMDLCRETLEWANCTHPNQYYTGDFNATYPGTYLLGWLSSNLKKLEGFTVTKRYDHHVHRGSISVDDSTCLSSNACFTNKYRGSGPGIGKGFFIKTYYYDNPKGGSRSYNVSPKHCARTQVYLKTGNPPFGDTTADWDYTVDVDGMCPMTENFVVVP</sequence>
<keyword evidence="4" id="KW-1185">Reference proteome</keyword>
<dbReference type="CDD" id="cd00063">
    <property type="entry name" value="FN3"/>
    <property type="match status" value="1"/>
</dbReference>
<reference evidence="3" key="2">
    <citation type="submission" date="2020-09" db="EMBL/GenBank/DDBJ databases">
        <authorList>
            <person name="Sun Q."/>
            <person name="Kim S."/>
        </authorList>
    </citation>
    <scope>NUCLEOTIDE SEQUENCE</scope>
    <source>
        <strain evidence="3">KCTC 12711</strain>
    </source>
</reference>
<keyword evidence="1" id="KW-0732">Signal</keyword>
<protein>
    <recommendedName>
        <fullName evidence="2">Fibronectin type-III domain-containing protein</fullName>
    </recommendedName>
</protein>
<dbReference type="Proteomes" id="UP000614811">
    <property type="component" value="Unassembled WGS sequence"/>
</dbReference>
<dbReference type="AlphaFoldDB" id="A0A918RL10"/>
<gene>
    <name evidence="3" type="ORF">GCM10008090_10830</name>
</gene>
<dbReference type="InterPro" id="IPR003961">
    <property type="entry name" value="FN3_dom"/>
</dbReference>
<dbReference type="Gene3D" id="2.60.40.10">
    <property type="entry name" value="Immunoglobulins"/>
    <property type="match status" value="1"/>
</dbReference>
<dbReference type="EMBL" id="BMXA01000002">
    <property type="protein sequence ID" value="GHA03542.1"/>
    <property type="molecule type" value="Genomic_DNA"/>
</dbReference>
<dbReference type="InterPro" id="IPR013783">
    <property type="entry name" value="Ig-like_fold"/>
</dbReference>
<name>A0A918RL10_9GAMM</name>
<reference evidence="3" key="1">
    <citation type="journal article" date="2014" name="Int. J. Syst. Evol. Microbiol.">
        <title>Complete genome sequence of Corynebacterium casei LMG S-19264T (=DSM 44701T), isolated from a smear-ripened cheese.</title>
        <authorList>
            <consortium name="US DOE Joint Genome Institute (JGI-PGF)"/>
            <person name="Walter F."/>
            <person name="Albersmeier A."/>
            <person name="Kalinowski J."/>
            <person name="Ruckert C."/>
        </authorList>
    </citation>
    <scope>NUCLEOTIDE SEQUENCE</scope>
    <source>
        <strain evidence="3">KCTC 12711</strain>
    </source>
</reference>
<evidence type="ECO:0000259" key="2">
    <source>
        <dbReference type="PROSITE" id="PS50853"/>
    </source>
</evidence>